<accession>A0ABQ9EEA6</accession>
<evidence type="ECO:0000313" key="2">
    <source>
        <dbReference type="Proteomes" id="UP001217089"/>
    </source>
</evidence>
<evidence type="ECO:0000313" key="1">
    <source>
        <dbReference type="EMBL" id="KAJ8301588.1"/>
    </source>
</evidence>
<dbReference type="PANTHER" id="PTHR21446">
    <property type="entry name" value="DUF3504 DOMAIN-CONTAINING PROTEIN"/>
    <property type="match status" value="1"/>
</dbReference>
<dbReference type="Proteomes" id="UP001217089">
    <property type="component" value="Unassembled WGS sequence"/>
</dbReference>
<dbReference type="EMBL" id="JARBDR010000918">
    <property type="protein sequence ID" value="KAJ8301588.1"/>
    <property type="molecule type" value="Genomic_DNA"/>
</dbReference>
<dbReference type="InterPro" id="IPR052787">
    <property type="entry name" value="MAVS"/>
</dbReference>
<gene>
    <name evidence="1" type="ORF">KUTeg_020575</name>
</gene>
<organism evidence="1 2">
    <name type="scientific">Tegillarca granosa</name>
    <name type="common">Malaysian cockle</name>
    <name type="synonym">Anadara granosa</name>
    <dbReference type="NCBI Taxonomy" id="220873"/>
    <lineage>
        <taxon>Eukaryota</taxon>
        <taxon>Metazoa</taxon>
        <taxon>Spiralia</taxon>
        <taxon>Lophotrochozoa</taxon>
        <taxon>Mollusca</taxon>
        <taxon>Bivalvia</taxon>
        <taxon>Autobranchia</taxon>
        <taxon>Pteriomorphia</taxon>
        <taxon>Arcoida</taxon>
        <taxon>Arcoidea</taxon>
        <taxon>Arcidae</taxon>
        <taxon>Tegillarca</taxon>
    </lineage>
</organism>
<comment type="caution">
    <text evidence="1">The sequence shown here is derived from an EMBL/GenBank/DDBJ whole genome shotgun (WGS) entry which is preliminary data.</text>
</comment>
<name>A0ABQ9EEA6_TEGGR</name>
<dbReference type="PANTHER" id="PTHR21446:SF12">
    <property type="entry name" value="POTASSIUM CHANNEL TETRAMERIZATION DOMAIN CONTAINING 1"/>
    <property type="match status" value="1"/>
</dbReference>
<reference evidence="1 2" key="1">
    <citation type="submission" date="2022-12" db="EMBL/GenBank/DDBJ databases">
        <title>Chromosome-level genome of Tegillarca granosa.</title>
        <authorList>
            <person name="Kim J."/>
        </authorList>
    </citation>
    <scope>NUCLEOTIDE SEQUENCE [LARGE SCALE GENOMIC DNA]</scope>
    <source>
        <strain evidence="1">Teg-2019</strain>
        <tissue evidence="1">Adductor muscle</tissue>
    </source>
</reference>
<proteinExistence type="predicted"/>
<protein>
    <submittedName>
        <fullName evidence="1">Uncharacterized protein</fullName>
    </submittedName>
</protein>
<keyword evidence="2" id="KW-1185">Reference proteome</keyword>
<sequence length="383" mass="44420">MEDLSNKVINLTSSVNDRWNELKTGILNIMNDNIPTKLSAKKHSMPWITSQLKKNFIKENYKKNIRNAHWNYVNETLNKSLEDGNNKSFWKYIKAKRNDSIGVAAIKSNGVLYHDSATKAELLNAQFKSVFTVENPNAELPDITGQSYPNMQDLQIKKSRDIRTKKEELFIHNGADEKRIEKARKKCIKRSETIFEKFLQTQGLDCNLKQYENLRYRLCRHILSETGIDVADSDHFNESLEVYRSVLVDLKRKGFGSTDHTRAITAEDMTRLYDVGHVVFTTTTPVGLQQKVWFEIMFYLCRRGRENLRDMTTRETFAVGTDSTGRRYAYQVRSELDKNHRERDKPDESIGEGRMYEILGDDLCPVASFTKYKAKLHPVNQAL</sequence>